<gene>
    <name evidence="2" type="ORF">Mal4_58710</name>
</gene>
<dbReference type="EMBL" id="CP036275">
    <property type="protein sequence ID" value="QDU41503.1"/>
    <property type="molecule type" value="Genomic_DNA"/>
</dbReference>
<reference evidence="2 3" key="1">
    <citation type="submission" date="2019-02" db="EMBL/GenBank/DDBJ databases">
        <title>Deep-cultivation of Planctomycetes and their phenomic and genomic characterization uncovers novel biology.</title>
        <authorList>
            <person name="Wiegand S."/>
            <person name="Jogler M."/>
            <person name="Boedeker C."/>
            <person name="Pinto D."/>
            <person name="Vollmers J."/>
            <person name="Rivas-Marin E."/>
            <person name="Kohn T."/>
            <person name="Peeters S.H."/>
            <person name="Heuer A."/>
            <person name="Rast P."/>
            <person name="Oberbeckmann S."/>
            <person name="Bunk B."/>
            <person name="Jeske O."/>
            <person name="Meyerdierks A."/>
            <person name="Storesund J.E."/>
            <person name="Kallscheuer N."/>
            <person name="Luecker S."/>
            <person name="Lage O.M."/>
            <person name="Pohl T."/>
            <person name="Merkel B.J."/>
            <person name="Hornburger P."/>
            <person name="Mueller R.-W."/>
            <person name="Bruemmer F."/>
            <person name="Labrenz M."/>
            <person name="Spormann A.M."/>
            <person name="Op den Camp H."/>
            <person name="Overmann J."/>
            <person name="Amann R."/>
            <person name="Jetten M.S.M."/>
            <person name="Mascher T."/>
            <person name="Medema M.H."/>
            <person name="Devos D.P."/>
            <person name="Kaster A.-K."/>
            <person name="Ovreas L."/>
            <person name="Rohde M."/>
            <person name="Galperin M.Y."/>
            <person name="Jogler C."/>
        </authorList>
    </citation>
    <scope>NUCLEOTIDE SEQUENCE [LARGE SCALE GENOMIC DNA]</scope>
    <source>
        <strain evidence="2 3">Mal4</strain>
    </source>
</reference>
<dbReference type="Proteomes" id="UP000320496">
    <property type="component" value="Chromosome"/>
</dbReference>
<keyword evidence="1" id="KW-0812">Transmembrane</keyword>
<evidence type="ECO:0000313" key="2">
    <source>
        <dbReference type="EMBL" id="QDU41503.1"/>
    </source>
</evidence>
<keyword evidence="1" id="KW-0472">Membrane</keyword>
<feature type="transmembrane region" description="Helical" evidence="1">
    <location>
        <begin position="407"/>
        <end position="427"/>
    </location>
</feature>
<dbReference type="RefSeq" id="WP_145372988.1">
    <property type="nucleotide sequence ID" value="NZ_CP036275.1"/>
</dbReference>
<evidence type="ECO:0000313" key="3">
    <source>
        <dbReference type="Proteomes" id="UP000320496"/>
    </source>
</evidence>
<evidence type="ECO:0000256" key="1">
    <source>
        <dbReference type="SAM" id="Phobius"/>
    </source>
</evidence>
<protein>
    <submittedName>
        <fullName evidence="2">Uncharacterized protein</fullName>
    </submittedName>
</protein>
<name>A0A517ZG85_9PLAN</name>
<keyword evidence="3" id="KW-1185">Reference proteome</keyword>
<proteinExistence type="predicted"/>
<sequence length="436" mass="49135">MSYFHSSAASLRFVLSRRTLSAGLLVILLLTGNSSPASGDDDAKRKAIRFLAGRTAANYQNLRTWQGRYEVSTTLYHPSLAAFTGPSLRPDREAADRTESVGPITVLREAELEFAIDFEADALYTSVRHTRPQQVREDRTGREIVVEGISGLDAETITTPDEHLVHPDAHIGPLVNQPLDPLRRGSTNSDIVYRAPPPQRPGEKPFAAQYDPKEFLPGDDDLFIWETLNLYVQWSTGNDADAFRRQVKVDETPDGYTLTIRFRTREGQEDLSRMPYTVYEFAKSSRYNLAALTSYSPDGKVFHSREWTYREAEDGIMVPETLVQVLNTPDGRTRVSRKEFRLLESVVNEELPAETFTAEKFDLADGARFYDRVDGRLSVLHKGKALPAVEYFEKVNSPAANDQSGRFTLILVLNLVLLAVLACVYMVRRRARQQKG</sequence>
<dbReference type="KEGG" id="mri:Mal4_58710"/>
<keyword evidence="1" id="KW-1133">Transmembrane helix</keyword>
<accession>A0A517ZG85</accession>
<organism evidence="2 3">
    <name type="scientific">Maioricimonas rarisocia</name>
    <dbReference type="NCBI Taxonomy" id="2528026"/>
    <lineage>
        <taxon>Bacteria</taxon>
        <taxon>Pseudomonadati</taxon>
        <taxon>Planctomycetota</taxon>
        <taxon>Planctomycetia</taxon>
        <taxon>Planctomycetales</taxon>
        <taxon>Planctomycetaceae</taxon>
        <taxon>Maioricimonas</taxon>
    </lineage>
</organism>
<dbReference type="AlphaFoldDB" id="A0A517ZG85"/>